<dbReference type="RefSeq" id="WP_006872597.1">
    <property type="nucleotide sequence ID" value="NZ_JH413848.1"/>
</dbReference>
<sequence>MHVNQLCLKQASEIAVLNEQLTKSNTTLMEQQKHIIALTQMIGALCSSTSWRFTRPLRFLSALIWGDK</sequence>
<gene>
    <name evidence="1" type="ORF">LDG_8729</name>
</gene>
<name>G9ETU3_9GAMM</name>
<dbReference type="EMBL" id="JH413848">
    <property type="protein sequence ID" value="EHL29294.1"/>
    <property type="molecule type" value="Genomic_DNA"/>
</dbReference>
<proteinExistence type="predicted"/>
<dbReference type="AlphaFoldDB" id="G9ETU3"/>
<keyword evidence="2" id="KW-1185">Reference proteome</keyword>
<protein>
    <submittedName>
        <fullName evidence="1">Uncharacterized protein</fullName>
    </submittedName>
</protein>
<dbReference type="STRING" id="658187.LDG_8729"/>
<organism evidence="1 2">
    <name type="scientific">Legionella drancourtii LLAP12</name>
    <dbReference type="NCBI Taxonomy" id="658187"/>
    <lineage>
        <taxon>Bacteria</taxon>
        <taxon>Pseudomonadati</taxon>
        <taxon>Pseudomonadota</taxon>
        <taxon>Gammaproteobacteria</taxon>
        <taxon>Legionellales</taxon>
        <taxon>Legionellaceae</taxon>
        <taxon>Legionella</taxon>
    </lineage>
</organism>
<dbReference type="HOGENOM" id="CLU_2788776_0_0_6"/>
<evidence type="ECO:0000313" key="1">
    <source>
        <dbReference type="EMBL" id="EHL29294.1"/>
    </source>
</evidence>
<accession>G9ETU3</accession>
<dbReference type="Proteomes" id="UP000002770">
    <property type="component" value="Unassembled WGS sequence"/>
</dbReference>
<evidence type="ECO:0000313" key="2">
    <source>
        <dbReference type="Proteomes" id="UP000002770"/>
    </source>
</evidence>
<dbReference type="InParanoid" id="G9ETU3"/>
<reference evidence="1 2" key="1">
    <citation type="journal article" date="2011" name="BMC Genomics">
        <title>Insight into cross-talk between intra-amoebal pathogens.</title>
        <authorList>
            <person name="Gimenez G."/>
            <person name="Bertelli C."/>
            <person name="Moliner C."/>
            <person name="Robert C."/>
            <person name="Raoult D."/>
            <person name="Fournier P.E."/>
            <person name="Greub G."/>
        </authorList>
    </citation>
    <scope>NUCLEOTIDE SEQUENCE [LARGE SCALE GENOMIC DNA]</scope>
    <source>
        <strain evidence="1 2">LLAP12</strain>
    </source>
</reference>